<sequence>MAEASYEELILDILYVDGRISKAKLIGILVGLIIFIIDLTYMIPHSLRIGFLPFFITVSICFFQIVLYYCICRGAGYLIRKVLIK</sequence>
<evidence type="ECO:0000256" key="1">
    <source>
        <dbReference type="SAM" id="Phobius"/>
    </source>
</evidence>
<protein>
    <submittedName>
        <fullName evidence="2">Uncharacterized protein</fullName>
    </submittedName>
</protein>
<comment type="caution">
    <text evidence="2">The sequence shown here is derived from an EMBL/GenBank/DDBJ whole genome shotgun (WGS) entry which is preliminary data.</text>
</comment>
<organism evidence="2 3">
    <name type="scientific">Methanobrevibacter thaueri</name>
    <dbReference type="NCBI Taxonomy" id="190975"/>
    <lineage>
        <taxon>Archaea</taxon>
        <taxon>Methanobacteriati</taxon>
        <taxon>Methanobacteriota</taxon>
        <taxon>Methanomada group</taxon>
        <taxon>Methanobacteria</taxon>
        <taxon>Methanobacteriales</taxon>
        <taxon>Methanobacteriaceae</taxon>
        <taxon>Methanobrevibacter</taxon>
    </lineage>
</organism>
<reference evidence="2" key="1">
    <citation type="submission" date="2019-04" db="EMBL/GenBank/DDBJ databases">
        <title>Evolution of Biomass-Degrading Anaerobic Consortia Revealed by Metagenomics.</title>
        <authorList>
            <person name="Peng X."/>
        </authorList>
    </citation>
    <scope>NUCLEOTIDE SEQUENCE</scope>
    <source>
        <strain evidence="2">SIG18</strain>
    </source>
</reference>
<name>A0A8T3VDA2_9EURY</name>
<keyword evidence="1" id="KW-1133">Transmembrane helix</keyword>
<dbReference type="Proteomes" id="UP000783037">
    <property type="component" value="Unassembled WGS sequence"/>
</dbReference>
<accession>A0A8T3VDA2</accession>
<gene>
    <name evidence="2" type="ORF">E7Z79_02195</name>
</gene>
<evidence type="ECO:0000313" key="2">
    <source>
        <dbReference type="EMBL" id="MBE6501234.1"/>
    </source>
</evidence>
<keyword evidence="1" id="KW-0472">Membrane</keyword>
<feature type="transmembrane region" description="Helical" evidence="1">
    <location>
        <begin position="49"/>
        <end position="71"/>
    </location>
</feature>
<proteinExistence type="predicted"/>
<dbReference type="EMBL" id="SUTK01000006">
    <property type="protein sequence ID" value="MBE6501234.1"/>
    <property type="molecule type" value="Genomic_DNA"/>
</dbReference>
<feature type="transmembrane region" description="Helical" evidence="1">
    <location>
        <begin position="25"/>
        <end position="43"/>
    </location>
</feature>
<keyword evidence="1" id="KW-0812">Transmembrane</keyword>
<evidence type="ECO:0000313" key="3">
    <source>
        <dbReference type="Proteomes" id="UP000783037"/>
    </source>
</evidence>
<dbReference type="RefSeq" id="WP_303738347.1">
    <property type="nucleotide sequence ID" value="NZ_SUTK01000006.1"/>
</dbReference>
<dbReference type="AlphaFoldDB" id="A0A8T3VDA2"/>